<organism evidence="3">
    <name type="scientific">Physcomitrium patens</name>
    <name type="common">Spreading-leaved earth moss</name>
    <name type="synonym">Physcomitrella patens</name>
    <dbReference type="NCBI Taxonomy" id="3218"/>
    <lineage>
        <taxon>Eukaryota</taxon>
        <taxon>Viridiplantae</taxon>
        <taxon>Streptophyta</taxon>
        <taxon>Embryophyta</taxon>
        <taxon>Bryophyta</taxon>
        <taxon>Bryophytina</taxon>
        <taxon>Bryopsida</taxon>
        <taxon>Funariidae</taxon>
        <taxon>Funariales</taxon>
        <taxon>Funariaceae</taxon>
        <taxon>Physcomitrium</taxon>
    </lineage>
</organism>
<dbReference type="PANTHER" id="PTHR45081:SF1">
    <property type="entry name" value="EF HAND FAMILY PROTEIN, PUTATIVE, EXPRESSED-RELATED"/>
    <property type="match status" value="1"/>
</dbReference>
<dbReference type="SUPFAM" id="SSF47473">
    <property type="entry name" value="EF-hand"/>
    <property type="match status" value="1"/>
</dbReference>
<dbReference type="PROSITE" id="PS00018">
    <property type="entry name" value="EF_HAND_1"/>
    <property type="match status" value="1"/>
</dbReference>
<feature type="domain" description="EF-hand" evidence="2">
    <location>
        <begin position="94"/>
        <end position="121"/>
    </location>
</feature>
<reference evidence="3 5" key="1">
    <citation type="journal article" date="2008" name="Science">
        <title>The Physcomitrella genome reveals evolutionary insights into the conquest of land by plants.</title>
        <authorList>
            <person name="Rensing S."/>
            <person name="Lang D."/>
            <person name="Zimmer A."/>
            <person name="Terry A."/>
            <person name="Salamov A."/>
            <person name="Shapiro H."/>
            <person name="Nishiyama T."/>
            <person name="Perroud P.-F."/>
            <person name="Lindquist E."/>
            <person name="Kamisugi Y."/>
            <person name="Tanahashi T."/>
            <person name="Sakakibara K."/>
            <person name="Fujita T."/>
            <person name="Oishi K."/>
            <person name="Shin-I T."/>
            <person name="Kuroki Y."/>
            <person name="Toyoda A."/>
            <person name="Suzuki Y."/>
            <person name="Hashimoto A."/>
            <person name="Yamaguchi K."/>
            <person name="Sugano A."/>
            <person name="Kohara Y."/>
            <person name="Fujiyama A."/>
            <person name="Anterola A."/>
            <person name="Aoki S."/>
            <person name="Ashton N."/>
            <person name="Barbazuk W.B."/>
            <person name="Barker E."/>
            <person name="Bennetzen J."/>
            <person name="Bezanilla M."/>
            <person name="Blankenship R."/>
            <person name="Cho S.H."/>
            <person name="Dutcher S."/>
            <person name="Estelle M."/>
            <person name="Fawcett J.A."/>
            <person name="Gundlach H."/>
            <person name="Hanada K."/>
            <person name="Heyl A."/>
            <person name="Hicks K.A."/>
            <person name="Hugh J."/>
            <person name="Lohr M."/>
            <person name="Mayer K."/>
            <person name="Melkozernov A."/>
            <person name="Murata T."/>
            <person name="Nelson D."/>
            <person name="Pils B."/>
            <person name="Prigge M."/>
            <person name="Reiss B."/>
            <person name="Renner T."/>
            <person name="Rombauts S."/>
            <person name="Rushton P."/>
            <person name="Sanderfoot A."/>
            <person name="Schween G."/>
            <person name="Shiu S.-H."/>
            <person name="Stueber K."/>
            <person name="Theodoulou F.L."/>
            <person name="Tu H."/>
            <person name="Van de Peer Y."/>
            <person name="Verrier P.J."/>
            <person name="Waters E."/>
            <person name="Wood A."/>
            <person name="Yang L."/>
            <person name="Cove D."/>
            <person name="Cuming A."/>
            <person name="Hasebe M."/>
            <person name="Lucas S."/>
            <person name="Mishler D.B."/>
            <person name="Reski R."/>
            <person name="Grigoriev I."/>
            <person name="Quatrano R.S."/>
            <person name="Boore J.L."/>
        </authorList>
    </citation>
    <scope>NUCLEOTIDE SEQUENCE [LARGE SCALE GENOMIC DNA]</scope>
    <source>
        <strain evidence="4 5">cv. Gransden 2004</strain>
    </source>
</reference>
<dbReference type="InterPro" id="IPR011992">
    <property type="entry name" value="EF-hand-dom_pair"/>
</dbReference>
<dbReference type="Gene3D" id="1.10.238.10">
    <property type="entry name" value="EF-hand"/>
    <property type="match status" value="1"/>
</dbReference>
<evidence type="ECO:0000256" key="1">
    <source>
        <dbReference type="ARBA" id="ARBA00022837"/>
    </source>
</evidence>
<dbReference type="EnsemblPlants" id="Pp3c1_6530V3.2">
    <property type="protein sequence ID" value="Pp3c1_6530V3.2"/>
    <property type="gene ID" value="Pp3c1_6530"/>
</dbReference>
<dbReference type="EnsemblPlants" id="Pp3c1_6530V3.1">
    <property type="protein sequence ID" value="Pp3c1_6530V3.1"/>
    <property type="gene ID" value="Pp3c1_6530"/>
</dbReference>
<dbReference type="PROSITE" id="PS50222">
    <property type="entry name" value="EF_HAND_2"/>
    <property type="match status" value="1"/>
</dbReference>
<dbReference type="InParanoid" id="A0A2K1L744"/>
<dbReference type="STRING" id="3218.A0A2K1L744"/>
<evidence type="ECO:0000259" key="2">
    <source>
        <dbReference type="PROSITE" id="PS50222"/>
    </source>
</evidence>
<dbReference type="PANTHER" id="PTHR45081">
    <property type="entry name" value="EF HAND FAMILY PROTEIN, PUTATIVE, EXPRESSED-RELATED"/>
    <property type="match status" value="1"/>
</dbReference>
<dbReference type="Gramene" id="Pp3c1_6530V3.2">
    <property type="protein sequence ID" value="Pp3c1_6530V3.2"/>
    <property type="gene ID" value="Pp3c1_6530"/>
</dbReference>
<reference evidence="4" key="3">
    <citation type="submission" date="2020-12" db="UniProtKB">
        <authorList>
            <consortium name="EnsemblPlants"/>
        </authorList>
    </citation>
    <scope>IDENTIFICATION</scope>
</reference>
<protein>
    <recommendedName>
        <fullName evidence="2">EF-hand domain-containing protein</fullName>
    </recommendedName>
</protein>
<dbReference type="Proteomes" id="UP000006727">
    <property type="component" value="Chromosome 1"/>
</dbReference>
<keyword evidence="1" id="KW-0106">Calcium</keyword>
<dbReference type="Gramene" id="Pp3c1_6530V3.1">
    <property type="protein sequence ID" value="Pp3c1_6530V3.1"/>
    <property type="gene ID" value="Pp3c1_6530"/>
</dbReference>
<dbReference type="AlphaFoldDB" id="A0A2K1L744"/>
<dbReference type="PaxDb" id="3218-PP1S38_380V6.1"/>
<dbReference type="GO" id="GO:0005509">
    <property type="term" value="F:calcium ion binding"/>
    <property type="evidence" value="ECO:0007669"/>
    <property type="project" value="InterPro"/>
</dbReference>
<evidence type="ECO:0000313" key="5">
    <source>
        <dbReference type="Proteomes" id="UP000006727"/>
    </source>
</evidence>
<reference evidence="3 5" key="2">
    <citation type="journal article" date="2018" name="Plant J.">
        <title>The Physcomitrella patens chromosome-scale assembly reveals moss genome structure and evolution.</title>
        <authorList>
            <person name="Lang D."/>
            <person name="Ullrich K.K."/>
            <person name="Murat F."/>
            <person name="Fuchs J."/>
            <person name="Jenkins J."/>
            <person name="Haas F.B."/>
            <person name="Piednoel M."/>
            <person name="Gundlach H."/>
            <person name="Van Bel M."/>
            <person name="Meyberg R."/>
            <person name="Vives C."/>
            <person name="Morata J."/>
            <person name="Symeonidi A."/>
            <person name="Hiss M."/>
            <person name="Muchero W."/>
            <person name="Kamisugi Y."/>
            <person name="Saleh O."/>
            <person name="Blanc G."/>
            <person name="Decker E.L."/>
            <person name="van Gessel N."/>
            <person name="Grimwood J."/>
            <person name="Hayes R.D."/>
            <person name="Graham S.W."/>
            <person name="Gunter L.E."/>
            <person name="McDaniel S.F."/>
            <person name="Hoernstein S.N.W."/>
            <person name="Larsson A."/>
            <person name="Li F.W."/>
            <person name="Perroud P.F."/>
            <person name="Phillips J."/>
            <person name="Ranjan P."/>
            <person name="Rokshar D.S."/>
            <person name="Rothfels C.J."/>
            <person name="Schneider L."/>
            <person name="Shu S."/>
            <person name="Stevenson D.W."/>
            <person name="Thummler F."/>
            <person name="Tillich M."/>
            <person name="Villarreal Aguilar J.C."/>
            <person name="Widiez T."/>
            <person name="Wong G.K."/>
            <person name="Wymore A."/>
            <person name="Zhang Y."/>
            <person name="Zimmer A.D."/>
            <person name="Quatrano R.S."/>
            <person name="Mayer K.F.X."/>
            <person name="Goodstein D."/>
            <person name="Casacuberta J.M."/>
            <person name="Vandepoele K."/>
            <person name="Reski R."/>
            <person name="Cuming A.C."/>
            <person name="Tuskan G.A."/>
            <person name="Maumus F."/>
            <person name="Salse J."/>
            <person name="Schmutz J."/>
            <person name="Rensing S.A."/>
        </authorList>
    </citation>
    <scope>NUCLEOTIDE SEQUENCE [LARGE SCALE GENOMIC DNA]</scope>
    <source>
        <strain evidence="4 5">cv. Gransden 2004</strain>
    </source>
</reference>
<dbReference type="InterPro" id="IPR002048">
    <property type="entry name" value="EF_hand_dom"/>
</dbReference>
<keyword evidence="5" id="KW-1185">Reference proteome</keyword>
<gene>
    <name evidence="3" type="ORF">PHYPA_000283</name>
</gene>
<sequence length="186" mass="21370">MLVVWRYTAYHCRLMLAGQSTHVQSIARALLRHQQDSCRTLDEDFMKDQARFTCSRAQRSYVQLIFEYLVACFRDEKMDNGQELGVRALKVQPIFTHFDRNQDGFLNRNEMASLLIAVNPQLKFSKDQIEAILDEVSRTYGGFFEGSRGLSFKGFLRTYEDGAGDVDADFETLQWILSNCKRSGGA</sequence>
<proteinExistence type="predicted"/>
<dbReference type="InterPro" id="IPR018247">
    <property type="entry name" value="EF_Hand_1_Ca_BS"/>
</dbReference>
<accession>A0A2K1L744</accession>
<evidence type="ECO:0000313" key="3">
    <source>
        <dbReference type="EMBL" id="PNR61859.1"/>
    </source>
</evidence>
<name>A0A2K1L744_PHYPA</name>
<evidence type="ECO:0000313" key="4">
    <source>
        <dbReference type="EnsemblPlants" id="Pp3c1_6530V3.1"/>
    </source>
</evidence>
<dbReference type="EMBL" id="ABEU02000001">
    <property type="protein sequence ID" value="PNR61859.1"/>
    <property type="molecule type" value="Genomic_DNA"/>
</dbReference>